<reference evidence="3" key="1">
    <citation type="submission" date="2016-04" db="EMBL/GenBank/DDBJ databases">
        <authorList>
            <person name="Chen L."/>
            <person name="Zhuang W."/>
            <person name="Wang G."/>
        </authorList>
    </citation>
    <scope>NUCLEOTIDE SEQUENCE [LARGE SCALE GENOMIC DNA]</scope>
    <source>
        <strain evidence="3">17621</strain>
    </source>
</reference>
<protein>
    <submittedName>
        <fullName evidence="2">Uncharacterized protein</fullName>
    </submittedName>
</protein>
<feature type="transmembrane region" description="Helical" evidence="1">
    <location>
        <begin position="33"/>
        <end position="53"/>
    </location>
</feature>
<gene>
    <name evidence="2" type="ORF">A4H97_23400</name>
</gene>
<name>A0A1V9F4W6_9BACT</name>
<feature type="transmembrane region" description="Helical" evidence="1">
    <location>
        <begin position="341"/>
        <end position="362"/>
    </location>
</feature>
<keyword evidence="3" id="KW-1185">Reference proteome</keyword>
<evidence type="ECO:0000313" key="2">
    <source>
        <dbReference type="EMBL" id="OQP53398.1"/>
    </source>
</evidence>
<feature type="transmembrane region" description="Helical" evidence="1">
    <location>
        <begin position="369"/>
        <end position="391"/>
    </location>
</feature>
<organism evidence="2 3">
    <name type="scientific">Niastella yeongjuensis</name>
    <dbReference type="NCBI Taxonomy" id="354355"/>
    <lineage>
        <taxon>Bacteria</taxon>
        <taxon>Pseudomonadati</taxon>
        <taxon>Bacteroidota</taxon>
        <taxon>Chitinophagia</taxon>
        <taxon>Chitinophagales</taxon>
        <taxon>Chitinophagaceae</taxon>
        <taxon>Niastella</taxon>
    </lineage>
</organism>
<accession>A0A1V9F4W6</accession>
<dbReference type="STRING" id="354355.SAMN05660816_04521"/>
<dbReference type="AlphaFoldDB" id="A0A1V9F4W6"/>
<keyword evidence="1" id="KW-1133">Transmembrane helix</keyword>
<evidence type="ECO:0000313" key="3">
    <source>
        <dbReference type="Proteomes" id="UP000192610"/>
    </source>
</evidence>
<feature type="transmembrane region" description="Helical" evidence="1">
    <location>
        <begin position="397"/>
        <end position="417"/>
    </location>
</feature>
<dbReference type="EMBL" id="LVXG01000006">
    <property type="protein sequence ID" value="OQP53398.1"/>
    <property type="molecule type" value="Genomic_DNA"/>
</dbReference>
<dbReference type="Proteomes" id="UP000192610">
    <property type="component" value="Unassembled WGS sequence"/>
</dbReference>
<proteinExistence type="predicted"/>
<feature type="transmembrane region" description="Helical" evidence="1">
    <location>
        <begin position="471"/>
        <end position="491"/>
    </location>
</feature>
<feature type="transmembrane region" description="Helical" evidence="1">
    <location>
        <begin position="99"/>
        <end position="122"/>
    </location>
</feature>
<keyword evidence="1" id="KW-0472">Membrane</keyword>
<feature type="transmembrane region" description="Helical" evidence="1">
    <location>
        <begin position="429"/>
        <end position="451"/>
    </location>
</feature>
<dbReference type="RefSeq" id="WP_081197745.1">
    <property type="nucleotide sequence ID" value="NZ_FOCZ01000008.1"/>
</dbReference>
<evidence type="ECO:0000256" key="1">
    <source>
        <dbReference type="SAM" id="Phobius"/>
    </source>
</evidence>
<feature type="transmembrane region" description="Helical" evidence="1">
    <location>
        <begin position="65"/>
        <end position="87"/>
    </location>
</feature>
<keyword evidence="1" id="KW-0812">Transmembrane</keyword>
<sequence>MNINRPLMPGFLKRAEQKLLLNKPLIWSTRVHLVLYYGILYNLLLAGLCFVAPIDLTGYSHAPYWIGFIVIIDIIGLTVWLIYLLRFNVFKKYGNIKPLHALVTFLMYFISVGIIVLSAFVYPAVECIRANVAFGDEELVHDINTMNIRICQLEHKRLNTPWKYDTVAPVKDIKVKADSLPREVDYDTIVAPVEPAVIPAHGSYKLDTATFQDRLVHADSVVKLNDTMYLDYQTPDLLFVSAYRMEDGDTREKLLSSFEIYNRSIRNPPASGENTAIAKELLQLQNKYLNKSNSYYPGYGEEVEPGETTNGLIRKKYHIADISTSVYNIANKKDTFSDTSLGLIIRSFYYFTLVISLLVFIFRHTTVRTFFLSLLTGVLLTIFTVLIESLANGGFEMFIGSMIGYALLFFVGTIFTFSLAKRSKVNGILINLFIFMIPVLPLLVVDLIYELKKEQNYRQHGSYYGAEVEQYFAYAEIGGAVLLLVLLATYLNKVYRRWYSLPEN</sequence>
<comment type="caution">
    <text evidence="2">The sequence shown here is derived from an EMBL/GenBank/DDBJ whole genome shotgun (WGS) entry which is preliminary data.</text>
</comment>